<dbReference type="InterPro" id="IPR036770">
    <property type="entry name" value="Ankyrin_rpt-contain_sf"/>
</dbReference>
<dbReference type="Gene3D" id="1.25.40.20">
    <property type="entry name" value="Ankyrin repeat-containing domain"/>
    <property type="match status" value="2"/>
</dbReference>
<dbReference type="AlphaFoldDB" id="A0A4R2NSB1"/>
<dbReference type="PROSITE" id="PS50297">
    <property type="entry name" value="ANK_REP_REGION"/>
    <property type="match status" value="2"/>
</dbReference>
<organism evidence="3 4">
    <name type="scientific">Tenacibaculum skagerrakense</name>
    <dbReference type="NCBI Taxonomy" id="186571"/>
    <lineage>
        <taxon>Bacteria</taxon>
        <taxon>Pseudomonadati</taxon>
        <taxon>Bacteroidota</taxon>
        <taxon>Flavobacteriia</taxon>
        <taxon>Flavobacteriales</taxon>
        <taxon>Flavobacteriaceae</taxon>
        <taxon>Tenacibaculum</taxon>
    </lineage>
</organism>
<comment type="caution">
    <text evidence="3">The sequence shown here is derived from an EMBL/GenBank/DDBJ whole genome shotgun (WGS) entry which is preliminary data.</text>
</comment>
<dbReference type="Pfam" id="PF12796">
    <property type="entry name" value="Ank_2"/>
    <property type="match status" value="1"/>
</dbReference>
<dbReference type="PANTHER" id="PTHR24119:SF0">
    <property type="entry name" value="ACYL-COA-BINDING DOMAIN-CONTAINING PROTEIN 6"/>
    <property type="match status" value="1"/>
</dbReference>
<protein>
    <submittedName>
        <fullName evidence="3">Uncharacterized protein</fullName>
    </submittedName>
</protein>
<dbReference type="PANTHER" id="PTHR24119">
    <property type="entry name" value="ACYL-COA-BINDING DOMAIN-CONTAINING PROTEIN 6"/>
    <property type="match status" value="1"/>
</dbReference>
<sequence>MTPKKMALLFLFVSVSGMTQENKANEIFDIARSGSLQELKELLKIHPLSIDMPNEAGYNALTLACYNSNNEVAKYIVENTKDINANNGYGTALMAATVKGNVELVEYLVQHNADIDVSDTNGKTALHYAVVFNSYEIVEFLIKSGAKFDLKDNRGNTAKDYAKLKSNKRILTLFKI</sequence>
<dbReference type="Proteomes" id="UP000294564">
    <property type="component" value="Unassembled WGS sequence"/>
</dbReference>
<proteinExistence type="predicted"/>
<feature type="repeat" description="ANK" evidence="2">
    <location>
        <begin position="121"/>
        <end position="153"/>
    </location>
</feature>
<name>A0A4R2NSB1_9FLAO</name>
<dbReference type="InterPro" id="IPR002110">
    <property type="entry name" value="Ankyrin_rpt"/>
</dbReference>
<evidence type="ECO:0000313" key="3">
    <source>
        <dbReference type="EMBL" id="TCP24652.1"/>
    </source>
</evidence>
<dbReference type="RefSeq" id="WP_165915708.1">
    <property type="nucleotide sequence ID" value="NZ_SLXM01000005.1"/>
</dbReference>
<dbReference type="SUPFAM" id="SSF48403">
    <property type="entry name" value="Ankyrin repeat"/>
    <property type="match status" value="1"/>
</dbReference>
<keyword evidence="2" id="KW-0040">ANK repeat</keyword>
<keyword evidence="4" id="KW-1185">Reference proteome</keyword>
<evidence type="ECO:0000256" key="2">
    <source>
        <dbReference type="PROSITE-ProRule" id="PRU00023"/>
    </source>
</evidence>
<feature type="repeat" description="ANK" evidence="2">
    <location>
        <begin position="91"/>
        <end position="120"/>
    </location>
</feature>
<dbReference type="GO" id="GO:0000062">
    <property type="term" value="F:fatty-acyl-CoA binding"/>
    <property type="evidence" value="ECO:0007669"/>
    <property type="project" value="TreeGrafter"/>
</dbReference>
<gene>
    <name evidence="3" type="ORF">EV195_10583</name>
</gene>
<evidence type="ECO:0000256" key="1">
    <source>
        <dbReference type="ARBA" id="ARBA00023121"/>
    </source>
</evidence>
<dbReference type="SMART" id="SM00248">
    <property type="entry name" value="ANK"/>
    <property type="match status" value="3"/>
</dbReference>
<dbReference type="EMBL" id="SLXM01000005">
    <property type="protein sequence ID" value="TCP24652.1"/>
    <property type="molecule type" value="Genomic_DNA"/>
</dbReference>
<dbReference type="PROSITE" id="PS50088">
    <property type="entry name" value="ANK_REPEAT"/>
    <property type="match status" value="3"/>
</dbReference>
<reference evidence="3 4" key="1">
    <citation type="submission" date="2019-03" db="EMBL/GenBank/DDBJ databases">
        <title>Genomic Encyclopedia of Type Strains, Phase IV (KMG-IV): sequencing the most valuable type-strain genomes for metagenomic binning, comparative biology and taxonomic classification.</title>
        <authorList>
            <person name="Goeker M."/>
        </authorList>
    </citation>
    <scope>NUCLEOTIDE SEQUENCE [LARGE SCALE GENOMIC DNA]</scope>
    <source>
        <strain evidence="3 4">DSM 14836</strain>
    </source>
</reference>
<keyword evidence="1" id="KW-0446">Lipid-binding</keyword>
<accession>A0A4R2NSB1</accession>
<feature type="repeat" description="ANK" evidence="2">
    <location>
        <begin position="56"/>
        <end position="88"/>
    </location>
</feature>
<evidence type="ECO:0000313" key="4">
    <source>
        <dbReference type="Proteomes" id="UP000294564"/>
    </source>
</evidence>